<organism evidence="2 3">
    <name type="scientific">Beauveria bassiana D1-5</name>
    <dbReference type="NCBI Taxonomy" id="1245745"/>
    <lineage>
        <taxon>Eukaryota</taxon>
        <taxon>Fungi</taxon>
        <taxon>Dikarya</taxon>
        <taxon>Ascomycota</taxon>
        <taxon>Pezizomycotina</taxon>
        <taxon>Sordariomycetes</taxon>
        <taxon>Hypocreomycetidae</taxon>
        <taxon>Hypocreales</taxon>
        <taxon>Cordycipitaceae</taxon>
        <taxon>Beauveria</taxon>
    </lineage>
</organism>
<comment type="caution">
    <text evidence="2">The sequence shown here is derived from an EMBL/GenBank/DDBJ whole genome shotgun (WGS) entry which is preliminary data.</text>
</comment>
<evidence type="ECO:0008006" key="4">
    <source>
        <dbReference type="Google" id="ProtNLM"/>
    </source>
</evidence>
<dbReference type="PANTHER" id="PTHR36512">
    <property type="entry name" value="D-AMINOPEPTIDASE"/>
    <property type="match status" value="1"/>
</dbReference>
<name>A0A0A2VE58_BEABA</name>
<evidence type="ECO:0000256" key="1">
    <source>
        <dbReference type="ARBA" id="ARBA00007068"/>
    </source>
</evidence>
<dbReference type="eggNOG" id="ENOG502QRNQ">
    <property type="taxonomic scope" value="Eukaryota"/>
</dbReference>
<gene>
    <name evidence="2" type="ORF">BBAD15_g10142</name>
</gene>
<dbReference type="FunFam" id="3.60.70.12:FF:000004">
    <property type="entry name" value="Beta-peptidyl aminopeptidase BapA"/>
    <property type="match status" value="1"/>
</dbReference>
<dbReference type="GO" id="GO:0004177">
    <property type="term" value="F:aminopeptidase activity"/>
    <property type="evidence" value="ECO:0007669"/>
    <property type="project" value="TreeGrafter"/>
</dbReference>
<comment type="similarity">
    <text evidence="1">Belongs to the peptidase S58 family.</text>
</comment>
<accession>A0A0A2VE58</accession>
<dbReference type="Gene3D" id="3.60.70.12">
    <property type="entry name" value="L-amino peptidase D-ALA esterase/amidase"/>
    <property type="match status" value="1"/>
</dbReference>
<protein>
    <recommendedName>
        <fullName evidence="4">Beta-peptidyl aminopeptidase BapA</fullName>
    </recommendedName>
</protein>
<dbReference type="OrthoDB" id="2107894at2759"/>
<dbReference type="HOGENOM" id="CLU_024709_0_0_1"/>
<dbReference type="Pfam" id="PF03576">
    <property type="entry name" value="Peptidase_S58"/>
    <property type="match status" value="1"/>
</dbReference>
<proteinExistence type="inferred from homology"/>
<evidence type="ECO:0000313" key="2">
    <source>
        <dbReference type="EMBL" id="KGQ04607.1"/>
    </source>
</evidence>
<dbReference type="InterPro" id="IPR005321">
    <property type="entry name" value="Peptidase_S58_DmpA"/>
</dbReference>
<evidence type="ECO:0000313" key="3">
    <source>
        <dbReference type="Proteomes" id="UP000030106"/>
    </source>
</evidence>
<reference evidence="2 3" key="1">
    <citation type="submission" date="2012-10" db="EMBL/GenBank/DDBJ databases">
        <title>Genome sequencing and analysis of entomopathogenic fungi Beauveria bassiana D1-5.</title>
        <authorList>
            <person name="Li Q."/>
            <person name="Wang L."/>
            <person name="Zhang Z."/>
            <person name="Wang Q."/>
            <person name="Ren J."/>
            <person name="Wang M."/>
            <person name="Xu W."/>
            <person name="Wang J."/>
            <person name="Lu Y."/>
            <person name="Du Q."/>
            <person name="Sun Z."/>
        </authorList>
    </citation>
    <scope>NUCLEOTIDE SEQUENCE [LARGE SCALE GENOMIC DNA]</scope>
    <source>
        <strain evidence="2 3">D1-5</strain>
    </source>
</reference>
<dbReference type="InterPro" id="IPR016117">
    <property type="entry name" value="ArgJ-like_dom_sf"/>
</dbReference>
<dbReference type="PANTHER" id="PTHR36512:SF3">
    <property type="entry name" value="BLR5678 PROTEIN"/>
    <property type="match status" value="1"/>
</dbReference>
<sequence length="408" mass="44305">MTSTTSAQTNAKRVRLRELIPEIRLGKWERTGPKNGITDVKGVLVHTESIHDKERGVNTGVTTIVPRKEWMEQACYAGMFRYNGCGELTGSHWLDDTGLLGSPIVLSNSFAVGACHTGIYQYGAQHYRNQSGDIDWFLMPVVGETYDGMLNDLSQFVVTPEHVIRGIERASSDPVPEGNTGGGTGMTCHGFKAGTGTSSRLVPGLDKDGKETDYTVAALVQANYGRLYSFTVAGAPVGRILWEEQGREAAAKKARDEYEKAKSIKDGSIIVVIATDAPLNPVQLQRLARRATRGVSRVGGYGNTNSGDIFMAFSTGTVAPGQYESGAIEQAPDRAEILQHKAVDERKMDSLLEAAGEATEEAILNAICMAETLTGFRGRTVEAMPLERVKNIVQRHIDLEKELAAKQN</sequence>
<dbReference type="AlphaFoldDB" id="A0A0A2VE58"/>
<dbReference type="EMBL" id="ANFO01001044">
    <property type="protein sequence ID" value="KGQ04607.1"/>
    <property type="molecule type" value="Genomic_DNA"/>
</dbReference>
<dbReference type="SUPFAM" id="SSF56266">
    <property type="entry name" value="DmpA/ArgJ-like"/>
    <property type="match status" value="1"/>
</dbReference>
<dbReference type="Proteomes" id="UP000030106">
    <property type="component" value="Unassembled WGS sequence"/>
</dbReference>